<evidence type="ECO:0000256" key="1">
    <source>
        <dbReference type="SAM" id="MobiDB-lite"/>
    </source>
</evidence>
<dbReference type="OrthoDB" id="3649352at2759"/>
<keyword evidence="3" id="KW-1185">Reference proteome</keyword>
<organism evidence="2 3">
    <name type="scientific">Cyphellophora attinorum</name>
    <dbReference type="NCBI Taxonomy" id="1664694"/>
    <lineage>
        <taxon>Eukaryota</taxon>
        <taxon>Fungi</taxon>
        <taxon>Dikarya</taxon>
        <taxon>Ascomycota</taxon>
        <taxon>Pezizomycotina</taxon>
        <taxon>Eurotiomycetes</taxon>
        <taxon>Chaetothyriomycetidae</taxon>
        <taxon>Chaetothyriales</taxon>
        <taxon>Cyphellophoraceae</taxon>
        <taxon>Cyphellophora</taxon>
    </lineage>
</organism>
<protein>
    <submittedName>
        <fullName evidence="2">Uncharacterized protein</fullName>
    </submittedName>
</protein>
<dbReference type="AlphaFoldDB" id="A0A0N1H692"/>
<dbReference type="VEuPathDB" id="FungiDB:AB675_4015"/>
<accession>A0A0N1H692</accession>
<evidence type="ECO:0000313" key="2">
    <source>
        <dbReference type="EMBL" id="KPI37605.1"/>
    </source>
</evidence>
<comment type="caution">
    <text evidence="2">The sequence shown here is derived from an EMBL/GenBank/DDBJ whole genome shotgun (WGS) entry which is preliminary data.</text>
</comment>
<feature type="region of interest" description="Disordered" evidence="1">
    <location>
        <begin position="1"/>
        <end position="30"/>
    </location>
</feature>
<dbReference type="RefSeq" id="XP_017997568.1">
    <property type="nucleotide sequence ID" value="XM_018144121.1"/>
</dbReference>
<feature type="compositionally biased region" description="Polar residues" evidence="1">
    <location>
        <begin position="100"/>
        <end position="114"/>
    </location>
</feature>
<evidence type="ECO:0000313" key="3">
    <source>
        <dbReference type="Proteomes" id="UP000038010"/>
    </source>
</evidence>
<dbReference type="EMBL" id="LFJN01000023">
    <property type="protein sequence ID" value="KPI37605.1"/>
    <property type="molecule type" value="Genomic_DNA"/>
</dbReference>
<gene>
    <name evidence="2" type="ORF">AB675_4015</name>
</gene>
<feature type="region of interest" description="Disordered" evidence="1">
    <location>
        <begin position="86"/>
        <end position="114"/>
    </location>
</feature>
<dbReference type="GeneID" id="28736001"/>
<reference evidence="2 3" key="1">
    <citation type="submission" date="2015-06" db="EMBL/GenBank/DDBJ databases">
        <title>Draft genome of the ant-associated black yeast Phialophora attae CBS 131958.</title>
        <authorList>
            <person name="Moreno L.F."/>
            <person name="Stielow B.J."/>
            <person name="de Hoog S."/>
            <person name="Vicente V.A."/>
            <person name="Weiss V.A."/>
            <person name="de Vries M."/>
            <person name="Cruz L.M."/>
            <person name="Souza E.M."/>
        </authorList>
    </citation>
    <scope>NUCLEOTIDE SEQUENCE [LARGE SCALE GENOMIC DNA]</scope>
    <source>
        <strain evidence="2 3">CBS 131958</strain>
    </source>
</reference>
<name>A0A0N1H692_9EURO</name>
<proteinExistence type="predicted"/>
<dbReference type="Proteomes" id="UP000038010">
    <property type="component" value="Unassembled WGS sequence"/>
</dbReference>
<sequence length="114" mass="11436">MATETAKRSRRACSDPVGNGVSQGDARDGNGCTVCNNGNNYGFGKSTCGRCGRCHGCGSTNTGIGPVQAVYFGGKKAVRKIGQVFGGGKDGAEAEKTAALPTTAQSDEQGSGQA</sequence>